<protein>
    <submittedName>
        <fullName evidence="1">Uncharacterized protein</fullName>
    </submittedName>
</protein>
<comment type="caution">
    <text evidence="1">The sequence shown here is derived from an EMBL/GenBank/DDBJ whole genome shotgun (WGS) entry which is preliminary data.</text>
</comment>
<gene>
    <name evidence="1" type="ORF">IQ24_04002</name>
</gene>
<sequence length="69" mass="8108">MKATRDGDTFTLNGRYWSATYPIEELPRWLAFYRDQREKFPKSGRSYDATIRALEDLEEYAPQQAQGNS</sequence>
<proteinExistence type="predicted"/>
<accession>A0A562N458</accession>
<dbReference type="EMBL" id="VLKU01000023">
    <property type="protein sequence ID" value="TWI26945.1"/>
    <property type="molecule type" value="Genomic_DNA"/>
</dbReference>
<organism evidence="1 2">
    <name type="scientific">Paracoccus sulfuroxidans</name>
    <dbReference type="NCBI Taxonomy" id="384678"/>
    <lineage>
        <taxon>Bacteria</taxon>
        <taxon>Pseudomonadati</taxon>
        <taxon>Pseudomonadota</taxon>
        <taxon>Alphaproteobacteria</taxon>
        <taxon>Rhodobacterales</taxon>
        <taxon>Paracoccaceae</taxon>
        <taxon>Paracoccus</taxon>
    </lineage>
</organism>
<keyword evidence="2" id="KW-1185">Reference proteome</keyword>
<evidence type="ECO:0000313" key="1">
    <source>
        <dbReference type="EMBL" id="TWI26945.1"/>
    </source>
</evidence>
<name>A0A562N458_9RHOB</name>
<reference evidence="1 2" key="1">
    <citation type="journal article" date="2015" name="Stand. Genomic Sci.">
        <title>Genomic Encyclopedia of Bacterial and Archaeal Type Strains, Phase III: the genomes of soil and plant-associated and newly described type strains.</title>
        <authorList>
            <person name="Whitman W.B."/>
            <person name="Woyke T."/>
            <person name="Klenk H.P."/>
            <person name="Zhou Y."/>
            <person name="Lilburn T.G."/>
            <person name="Beck B.J."/>
            <person name="De Vos P."/>
            <person name="Vandamme P."/>
            <person name="Eisen J.A."/>
            <person name="Garrity G."/>
            <person name="Hugenholtz P."/>
            <person name="Kyrpides N.C."/>
        </authorList>
    </citation>
    <scope>NUCLEOTIDE SEQUENCE [LARGE SCALE GENOMIC DNA]</scope>
    <source>
        <strain evidence="1 2">CGMCC 1.5364</strain>
    </source>
</reference>
<dbReference type="AlphaFoldDB" id="A0A562N458"/>
<evidence type="ECO:0000313" key="2">
    <source>
        <dbReference type="Proteomes" id="UP000316225"/>
    </source>
</evidence>
<dbReference type="Proteomes" id="UP000316225">
    <property type="component" value="Unassembled WGS sequence"/>
</dbReference>